<evidence type="ECO:0000256" key="1">
    <source>
        <dbReference type="SAM" id="Phobius"/>
    </source>
</evidence>
<feature type="transmembrane region" description="Helical" evidence="1">
    <location>
        <begin position="58"/>
        <end position="77"/>
    </location>
</feature>
<gene>
    <name evidence="3" type="ORF">G8E03_03445</name>
</gene>
<feature type="domain" description="DUF1206" evidence="2">
    <location>
        <begin position="97"/>
        <end position="167"/>
    </location>
</feature>
<sequence>MSKDDLSWSIPVMRAGYAGRGIVYLVVAGVSLYTVWAGGRAEGTSEALSSIRDSAWGIPVLVLIALGMLAYAVWRVVDATYDLEDYGTDAKGIIARAGMLVTGTLHLTIGILAVIALFKLSDGGSGSGLSDAVSGVMALPAGRALVAVAGVVTIGAGFYYLHKAWKRKYREVLASNHFTRNWDPILRAGVAAQGVIVTLIGGFITYAGLTADPEKAGGVGEAFSWLHEQAYGQILVIAVCIGLLGFAQFCFVNATHRIIPKVTGNDIESLAKQFGDKAKRGAKTATG</sequence>
<dbReference type="InterPro" id="IPR009597">
    <property type="entry name" value="DUF1206"/>
</dbReference>
<dbReference type="KEGG" id="mon:G8E03_03445"/>
<feature type="transmembrane region" description="Helical" evidence="1">
    <location>
        <begin position="138"/>
        <end position="161"/>
    </location>
</feature>
<evidence type="ECO:0000259" key="2">
    <source>
        <dbReference type="Pfam" id="PF06724"/>
    </source>
</evidence>
<dbReference type="AlphaFoldDB" id="A0A6G7VJ31"/>
<dbReference type="Proteomes" id="UP000500791">
    <property type="component" value="Chromosome"/>
</dbReference>
<feature type="transmembrane region" description="Helical" evidence="1">
    <location>
        <begin position="97"/>
        <end position="118"/>
    </location>
</feature>
<feature type="transmembrane region" description="Helical" evidence="1">
    <location>
        <begin position="21"/>
        <end position="38"/>
    </location>
</feature>
<feature type="transmembrane region" description="Helical" evidence="1">
    <location>
        <begin position="229"/>
        <end position="252"/>
    </location>
</feature>
<evidence type="ECO:0000313" key="4">
    <source>
        <dbReference type="Proteomes" id="UP000500791"/>
    </source>
</evidence>
<proteinExistence type="predicted"/>
<protein>
    <submittedName>
        <fullName evidence="3">DUF1206 domain-containing protein</fullName>
    </submittedName>
</protein>
<keyword evidence="1" id="KW-0812">Transmembrane</keyword>
<keyword evidence="1" id="KW-1133">Transmembrane helix</keyword>
<feature type="transmembrane region" description="Helical" evidence="1">
    <location>
        <begin position="185"/>
        <end position="209"/>
    </location>
</feature>
<dbReference type="Pfam" id="PF06724">
    <property type="entry name" value="DUF1206"/>
    <property type="match status" value="3"/>
</dbReference>
<feature type="domain" description="DUF1206" evidence="2">
    <location>
        <begin position="188"/>
        <end position="255"/>
    </location>
</feature>
<reference evidence="3 4" key="1">
    <citation type="submission" date="2020-03" db="EMBL/GenBank/DDBJ databases">
        <title>Complete genome sequence of Monaibacterium sp. ALG8 with diverse plasmids.</title>
        <authorList>
            <person name="Sun C."/>
        </authorList>
    </citation>
    <scope>NUCLEOTIDE SEQUENCE [LARGE SCALE GENOMIC DNA]</scope>
    <source>
        <strain evidence="3 4">ALG8</strain>
    </source>
</reference>
<evidence type="ECO:0000313" key="3">
    <source>
        <dbReference type="EMBL" id="QIK39900.1"/>
    </source>
</evidence>
<organism evidence="3 4">
    <name type="scientific">Pontivivens nitratireducens</name>
    <dbReference type="NCBI Taxonomy" id="2758038"/>
    <lineage>
        <taxon>Bacteria</taxon>
        <taxon>Pseudomonadati</taxon>
        <taxon>Pseudomonadota</taxon>
        <taxon>Alphaproteobacteria</taxon>
        <taxon>Rhodobacterales</taxon>
        <taxon>Paracoccaceae</taxon>
        <taxon>Pontivivens</taxon>
    </lineage>
</organism>
<keyword evidence="1" id="KW-0472">Membrane</keyword>
<keyword evidence="4" id="KW-1185">Reference proteome</keyword>
<dbReference type="EMBL" id="CP049811">
    <property type="protein sequence ID" value="QIK39900.1"/>
    <property type="molecule type" value="Genomic_DNA"/>
</dbReference>
<accession>A0A6G7VJ31</accession>
<dbReference type="RefSeq" id="WP_166188699.1">
    <property type="nucleotide sequence ID" value="NZ_CP049811.1"/>
</dbReference>
<name>A0A6G7VJ31_9RHOB</name>
<feature type="domain" description="DUF1206" evidence="2">
    <location>
        <begin position="15"/>
        <end position="81"/>
    </location>
</feature>